<sequence>MEKIIKKSLLYHSYYYHDSSSPDHTIYAHQTTSPPTLRLSPFPFKCHLNFLHLLLNHSLFLPLFSISGSFIQKR</sequence>
<accession>F6HZA5</accession>
<evidence type="ECO:0000313" key="1">
    <source>
        <dbReference type="EMBL" id="CCB60020.1"/>
    </source>
</evidence>
<dbReference type="InParanoid" id="F6HZA5"/>
<dbReference type="PaxDb" id="29760-VIT_07s0005g01570.t01"/>
<organism evidence="1 2">
    <name type="scientific">Vitis vinifera</name>
    <name type="common">Grape</name>
    <dbReference type="NCBI Taxonomy" id="29760"/>
    <lineage>
        <taxon>Eukaryota</taxon>
        <taxon>Viridiplantae</taxon>
        <taxon>Streptophyta</taxon>
        <taxon>Embryophyta</taxon>
        <taxon>Tracheophyta</taxon>
        <taxon>Spermatophyta</taxon>
        <taxon>Magnoliopsida</taxon>
        <taxon>eudicotyledons</taxon>
        <taxon>Gunneridae</taxon>
        <taxon>Pentapetalae</taxon>
        <taxon>rosids</taxon>
        <taxon>Vitales</taxon>
        <taxon>Vitaceae</taxon>
        <taxon>Viteae</taxon>
        <taxon>Vitis</taxon>
    </lineage>
</organism>
<evidence type="ECO:0000313" key="2">
    <source>
        <dbReference type="Proteomes" id="UP000009183"/>
    </source>
</evidence>
<dbReference type="Proteomes" id="UP000009183">
    <property type="component" value="Chromosome 7"/>
</dbReference>
<name>F6HZA5_VITVI</name>
<gene>
    <name evidence="1" type="ordered locus">VIT_07s0005g01570</name>
</gene>
<dbReference type="EMBL" id="FN596502">
    <property type="protein sequence ID" value="CCB60020.1"/>
    <property type="molecule type" value="Genomic_DNA"/>
</dbReference>
<keyword evidence="2" id="KW-1185">Reference proteome</keyword>
<proteinExistence type="predicted"/>
<dbReference type="HOGENOM" id="CLU_2692860_0_0_1"/>
<reference evidence="2" key="1">
    <citation type="journal article" date="2007" name="Nature">
        <title>The grapevine genome sequence suggests ancestral hexaploidization in major angiosperm phyla.</title>
        <authorList>
            <consortium name="The French-Italian Public Consortium for Grapevine Genome Characterization."/>
            <person name="Jaillon O."/>
            <person name="Aury J.-M."/>
            <person name="Noel B."/>
            <person name="Policriti A."/>
            <person name="Clepet C."/>
            <person name="Casagrande A."/>
            <person name="Choisne N."/>
            <person name="Aubourg S."/>
            <person name="Vitulo N."/>
            <person name="Jubin C."/>
            <person name="Vezzi A."/>
            <person name="Legeai F."/>
            <person name="Hugueney P."/>
            <person name="Dasilva C."/>
            <person name="Horner D."/>
            <person name="Mica E."/>
            <person name="Jublot D."/>
            <person name="Poulain J."/>
            <person name="Bruyere C."/>
            <person name="Billault A."/>
            <person name="Segurens B."/>
            <person name="Gouyvenoux M."/>
            <person name="Ugarte E."/>
            <person name="Cattonaro F."/>
            <person name="Anthouard V."/>
            <person name="Vico V."/>
            <person name="Del Fabbro C."/>
            <person name="Alaux M."/>
            <person name="Di Gaspero G."/>
            <person name="Dumas V."/>
            <person name="Felice N."/>
            <person name="Paillard S."/>
            <person name="Juman I."/>
            <person name="Moroldo M."/>
            <person name="Scalabrin S."/>
            <person name="Canaguier A."/>
            <person name="Le Clainche I."/>
            <person name="Malacrida G."/>
            <person name="Durand E."/>
            <person name="Pesole G."/>
            <person name="Laucou V."/>
            <person name="Chatelet P."/>
            <person name="Merdinoglu D."/>
            <person name="Delledonne M."/>
            <person name="Pezzotti M."/>
            <person name="Lecharny A."/>
            <person name="Scarpelli C."/>
            <person name="Artiguenave F."/>
            <person name="Pe M.E."/>
            <person name="Valle G."/>
            <person name="Morgante M."/>
            <person name="Caboche M."/>
            <person name="Adam-Blondon A.-F."/>
            <person name="Weissenbach J."/>
            <person name="Quetier F."/>
            <person name="Wincker P."/>
        </authorList>
    </citation>
    <scope>NUCLEOTIDE SEQUENCE [LARGE SCALE GENOMIC DNA]</scope>
    <source>
        <strain evidence="2">cv. Pinot noir / PN40024</strain>
    </source>
</reference>
<dbReference type="AlphaFoldDB" id="F6HZA5"/>
<protein>
    <submittedName>
        <fullName evidence="1">Uncharacterized protein</fullName>
    </submittedName>
</protein>